<dbReference type="GO" id="GO:0005673">
    <property type="term" value="C:transcription factor TFIIE complex"/>
    <property type="evidence" value="ECO:0007669"/>
    <property type="project" value="UniProtKB-UniRule"/>
</dbReference>
<sequence length="303" mass="33737">MSSFLERQQAAFSGSLASAASKISGGAKRPLAPPSPSPSVASTTSAAPGASGSTPTKNNKSKRPDGATIYSQPENTGVGTELGTNMLYAVQNLKEKDRPLTLAEIVDNLSVSRREEAYHMALVDRLRNNPRIQWVPDPKLSEQTWKSGTYVHRPIIPNVKNKVQLLGFLQKKKDANGVAVKDLKDGWPSCEDAIGELEREHKILVVRTKKDNHPRMVWIDDASLWHPVDPEFQNMWHKVEVPSLDDIVRRLSQVGQKPTSEDPRLKKIAAPKVEKKKKRAVRRSGKTTNTHMEHLLKDFANHK</sequence>
<dbReference type="PANTHER" id="PTHR12716">
    <property type="entry name" value="TRANSCRIPTION INITIATION FACTOR IIE, BETA SUBUNIT"/>
    <property type="match status" value="1"/>
</dbReference>
<comment type="subunit">
    <text evidence="7">Tetramer of two alpha and two beta chains.</text>
</comment>
<dbReference type="GO" id="GO:0003677">
    <property type="term" value="F:DNA binding"/>
    <property type="evidence" value="ECO:0007669"/>
    <property type="project" value="UniProtKB-UniRule"/>
</dbReference>
<dbReference type="InterPro" id="IPR016656">
    <property type="entry name" value="TFIIE-bsu"/>
</dbReference>
<dbReference type="OrthoDB" id="5323195at2759"/>
<feature type="compositionally biased region" description="Basic and acidic residues" evidence="8">
    <location>
        <begin position="291"/>
        <end position="303"/>
    </location>
</feature>
<feature type="compositionally biased region" description="Low complexity" evidence="8">
    <location>
        <begin position="38"/>
        <end position="56"/>
    </location>
</feature>
<dbReference type="RefSeq" id="XP_007913476.1">
    <property type="nucleotide sequence ID" value="XM_007915285.1"/>
</dbReference>
<evidence type="ECO:0000256" key="8">
    <source>
        <dbReference type="SAM" id="MobiDB-lite"/>
    </source>
</evidence>
<feature type="region of interest" description="Disordered" evidence="8">
    <location>
        <begin position="272"/>
        <end position="303"/>
    </location>
</feature>
<dbReference type="HOGENOM" id="CLU_056580_0_0_1"/>
<feature type="domain" description="TFIIE beta" evidence="9">
    <location>
        <begin position="70"/>
        <end position="159"/>
    </location>
</feature>
<dbReference type="PROSITE" id="PS51351">
    <property type="entry name" value="TFIIE_BETA_C"/>
    <property type="match status" value="1"/>
</dbReference>
<evidence type="ECO:0000256" key="7">
    <source>
        <dbReference type="PIRNR" id="PIRNR016398"/>
    </source>
</evidence>
<keyword evidence="4 7" id="KW-0804">Transcription</keyword>
<dbReference type="KEGG" id="tmn:UCRPA7_2692"/>
<dbReference type="AlphaFoldDB" id="R8BR69"/>
<evidence type="ECO:0000313" key="10">
    <source>
        <dbReference type="EMBL" id="EOO01800.1"/>
    </source>
</evidence>
<dbReference type="PIRSF" id="PIRSF016398">
    <property type="entry name" value="TFIIE-beta"/>
    <property type="match status" value="1"/>
</dbReference>
<comment type="similarity">
    <text evidence="7">Belongs to the TFIIE beta subunit family.</text>
</comment>
<keyword evidence="10" id="KW-0396">Initiation factor</keyword>
<evidence type="ECO:0000259" key="9">
    <source>
        <dbReference type="PROSITE" id="PS51351"/>
    </source>
</evidence>
<keyword evidence="11" id="KW-1185">Reference proteome</keyword>
<dbReference type="PANTHER" id="PTHR12716:SF8">
    <property type="entry name" value="TRANSCRIPTION INITIATION FACTOR IIE SUBUNIT BETA"/>
    <property type="match status" value="1"/>
</dbReference>
<keyword evidence="5 7" id="KW-0539">Nucleus</keyword>
<evidence type="ECO:0000256" key="6">
    <source>
        <dbReference type="ARBA" id="ARBA00025581"/>
    </source>
</evidence>
<dbReference type="Proteomes" id="UP000014074">
    <property type="component" value="Unassembled WGS sequence"/>
</dbReference>
<comment type="function">
    <text evidence="6 7">Recruits TFIIH to the initiation complex and stimulates the RNA polymerase II C-terminal domain kinase and DNA-dependent ATPase activities of TFIIH. Both TFIIH and TFIIE are required for promoter clearance by RNA polymerase.</text>
</comment>
<organism evidence="10 11">
    <name type="scientific">Phaeoacremonium minimum (strain UCR-PA7)</name>
    <name type="common">Esca disease fungus</name>
    <name type="synonym">Togninia minima</name>
    <dbReference type="NCBI Taxonomy" id="1286976"/>
    <lineage>
        <taxon>Eukaryota</taxon>
        <taxon>Fungi</taxon>
        <taxon>Dikarya</taxon>
        <taxon>Ascomycota</taxon>
        <taxon>Pezizomycotina</taxon>
        <taxon>Sordariomycetes</taxon>
        <taxon>Sordariomycetidae</taxon>
        <taxon>Togniniales</taxon>
        <taxon>Togniniaceae</taxon>
        <taxon>Phaeoacremonium</taxon>
    </lineage>
</organism>
<evidence type="ECO:0000256" key="3">
    <source>
        <dbReference type="ARBA" id="ARBA00023125"/>
    </source>
</evidence>
<dbReference type="GeneID" id="19322966"/>
<feature type="compositionally biased region" description="Low complexity" evidence="8">
    <location>
        <begin position="15"/>
        <end position="27"/>
    </location>
</feature>
<evidence type="ECO:0000256" key="1">
    <source>
        <dbReference type="ARBA" id="ARBA00004123"/>
    </source>
</evidence>
<name>R8BR69_PHAM7</name>
<dbReference type="InterPro" id="IPR040501">
    <property type="entry name" value="TFA2_Winged_2"/>
</dbReference>
<dbReference type="GO" id="GO:0006367">
    <property type="term" value="P:transcription initiation at RNA polymerase II promoter"/>
    <property type="evidence" value="ECO:0007669"/>
    <property type="project" value="UniProtKB-UniRule"/>
</dbReference>
<proteinExistence type="inferred from homology"/>
<dbReference type="Pfam" id="PF22254">
    <property type="entry name" value="TFA2_E-tether"/>
    <property type="match status" value="1"/>
</dbReference>
<evidence type="ECO:0000256" key="4">
    <source>
        <dbReference type="ARBA" id="ARBA00023163"/>
    </source>
</evidence>
<dbReference type="GO" id="GO:0016251">
    <property type="term" value="F:RNA polymerase II general transcription initiation factor activity"/>
    <property type="evidence" value="ECO:0007669"/>
    <property type="project" value="EnsemblFungi"/>
</dbReference>
<gene>
    <name evidence="10" type="ORF">UCRPA7_2692</name>
</gene>
<keyword evidence="10" id="KW-0648">Protein biosynthesis</keyword>
<dbReference type="EMBL" id="KB932957">
    <property type="protein sequence ID" value="EOO01800.1"/>
    <property type="molecule type" value="Genomic_DNA"/>
</dbReference>
<reference evidence="11" key="1">
    <citation type="journal article" date="2013" name="Genome Announc.">
        <title>Draft genome sequence of the ascomycete Phaeoacremonium aleophilum strain UCR-PA7, a causal agent of the esca disease complex in grapevines.</title>
        <authorList>
            <person name="Blanco-Ulate B."/>
            <person name="Rolshausen P."/>
            <person name="Cantu D."/>
        </authorList>
    </citation>
    <scope>NUCLEOTIDE SEQUENCE [LARGE SCALE GENOMIC DNA]</scope>
    <source>
        <strain evidence="11">UCR-PA7</strain>
    </source>
</reference>
<evidence type="ECO:0000256" key="5">
    <source>
        <dbReference type="ARBA" id="ARBA00023242"/>
    </source>
</evidence>
<dbReference type="InterPro" id="IPR003166">
    <property type="entry name" value="TFIIE_bsu_DNA-bd"/>
</dbReference>
<keyword evidence="3 7" id="KW-0238">DNA-binding</keyword>
<dbReference type="InterPro" id="IPR054600">
    <property type="entry name" value="TFA2_E-tether"/>
</dbReference>
<protein>
    <recommendedName>
        <fullName evidence="7">Transcription initiation factor IIE subunit beta</fullName>
    </recommendedName>
</protein>
<dbReference type="GO" id="GO:0003743">
    <property type="term" value="F:translation initiation factor activity"/>
    <property type="evidence" value="ECO:0007669"/>
    <property type="project" value="UniProtKB-KW"/>
</dbReference>
<evidence type="ECO:0000256" key="2">
    <source>
        <dbReference type="ARBA" id="ARBA00023015"/>
    </source>
</evidence>
<keyword evidence="2 7" id="KW-0805">Transcription regulation</keyword>
<evidence type="ECO:0000313" key="11">
    <source>
        <dbReference type="Proteomes" id="UP000014074"/>
    </source>
</evidence>
<dbReference type="Pfam" id="PF02186">
    <property type="entry name" value="TFIIE_beta"/>
    <property type="match status" value="1"/>
</dbReference>
<comment type="subcellular location">
    <subcellularLocation>
        <location evidence="1 7">Nucleus</location>
    </subcellularLocation>
</comment>
<feature type="region of interest" description="Disordered" evidence="8">
    <location>
        <begin position="15"/>
        <end position="77"/>
    </location>
</feature>
<dbReference type="eggNOG" id="KOG3095">
    <property type="taxonomic scope" value="Eukaryota"/>
</dbReference>
<dbReference type="Pfam" id="PF18121">
    <property type="entry name" value="TFA2_Winged_2"/>
    <property type="match status" value="1"/>
</dbReference>
<accession>R8BR69</accession>
<dbReference type="GO" id="GO:0001097">
    <property type="term" value="F:TFIIH-class transcription factor complex binding"/>
    <property type="evidence" value="ECO:0007669"/>
    <property type="project" value="TreeGrafter"/>
</dbReference>
<feature type="compositionally biased region" description="Basic residues" evidence="8">
    <location>
        <begin position="272"/>
        <end position="285"/>
    </location>
</feature>